<dbReference type="Proteomes" id="UP000263833">
    <property type="component" value="Unassembled WGS sequence"/>
</dbReference>
<feature type="compositionally biased region" description="Polar residues" evidence="1">
    <location>
        <begin position="101"/>
        <end position="116"/>
    </location>
</feature>
<keyword evidence="2" id="KW-0812">Transmembrane</keyword>
<keyword evidence="2" id="KW-0472">Membrane</keyword>
<feature type="transmembrane region" description="Helical" evidence="2">
    <location>
        <begin position="62"/>
        <end position="95"/>
    </location>
</feature>
<comment type="caution">
    <text evidence="3">The sequence shown here is derived from an EMBL/GenBank/DDBJ whole genome shotgun (WGS) entry which is preliminary data.</text>
</comment>
<keyword evidence="2" id="KW-1133">Transmembrane helix</keyword>
<evidence type="ECO:0000256" key="1">
    <source>
        <dbReference type="SAM" id="MobiDB-lite"/>
    </source>
</evidence>
<organism evidence="3 4">
    <name type="scientific">Sphingorhabdus pulchriflava</name>
    <dbReference type="NCBI Taxonomy" id="2292257"/>
    <lineage>
        <taxon>Bacteria</taxon>
        <taxon>Pseudomonadati</taxon>
        <taxon>Pseudomonadota</taxon>
        <taxon>Alphaproteobacteria</taxon>
        <taxon>Sphingomonadales</taxon>
        <taxon>Sphingomonadaceae</taxon>
        <taxon>Sphingorhabdus</taxon>
    </lineage>
</organism>
<dbReference type="EMBL" id="QRGP01000001">
    <property type="protein sequence ID" value="RDV05955.1"/>
    <property type="molecule type" value="Genomic_DNA"/>
</dbReference>
<evidence type="ECO:0000256" key="2">
    <source>
        <dbReference type="SAM" id="Phobius"/>
    </source>
</evidence>
<keyword evidence="4" id="KW-1185">Reference proteome</keyword>
<gene>
    <name evidence="3" type="ORF">DXH95_00405</name>
</gene>
<feature type="transmembrane region" description="Helical" evidence="2">
    <location>
        <begin position="23"/>
        <end position="56"/>
    </location>
</feature>
<reference evidence="4" key="1">
    <citation type="submission" date="2018-08" db="EMBL/GenBank/DDBJ databases">
        <authorList>
            <person name="Kim S.-J."/>
            <person name="Jung G.-Y."/>
        </authorList>
    </citation>
    <scope>NUCLEOTIDE SEQUENCE [LARGE SCALE GENOMIC DNA]</scope>
    <source>
        <strain evidence="4">GY_G</strain>
    </source>
</reference>
<sequence>MSKRAAVVRPFSYLTKGSAMKLIAYIILGCLIIAAAQVTLAALALAIVLSLVWGLYARTSQTIGFLIVGGLTWLASAFPKTAFASGIVCVAYYLFRDANHPSDSQGPNPESGSASPSDDPLPSHGPPRSD</sequence>
<dbReference type="AlphaFoldDB" id="A0A371BED4"/>
<feature type="region of interest" description="Disordered" evidence="1">
    <location>
        <begin position="101"/>
        <end position="130"/>
    </location>
</feature>
<evidence type="ECO:0000313" key="3">
    <source>
        <dbReference type="EMBL" id="RDV05955.1"/>
    </source>
</evidence>
<accession>A0A371BED4</accession>
<evidence type="ECO:0000313" key="4">
    <source>
        <dbReference type="Proteomes" id="UP000263833"/>
    </source>
</evidence>
<proteinExistence type="predicted"/>
<name>A0A371BED4_9SPHN</name>
<protein>
    <submittedName>
        <fullName evidence="3">Uncharacterized protein</fullName>
    </submittedName>
</protein>